<comment type="caution">
    <text evidence="3">The sequence shown here is derived from an EMBL/GenBank/DDBJ whole genome shotgun (WGS) entry which is preliminary data.</text>
</comment>
<keyword evidence="3" id="KW-0418">Kinase</keyword>
<protein>
    <submittedName>
        <fullName evidence="3">Diacylglycerol kinase 1</fullName>
    </submittedName>
</protein>
<dbReference type="Gene3D" id="1.10.238.110">
    <property type="entry name" value="Diacylglycerol kinase alpha"/>
    <property type="match status" value="2"/>
</dbReference>
<evidence type="ECO:0000256" key="1">
    <source>
        <dbReference type="SAM" id="MobiDB-lite"/>
    </source>
</evidence>
<dbReference type="FunFam" id="1.10.238.110:FF:000007">
    <property type="entry name" value="Diacylglycerol kinase"/>
    <property type="match status" value="1"/>
</dbReference>
<accession>A0A4C1Z103</accession>
<evidence type="ECO:0000313" key="3">
    <source>
        <dbReference type="EMBL" id="GBP80529.1"/>
    </source>
</evidence>
<keyword evidence="3" id="KW-0808">Transferase</keyword>
<dbReference type="InterPro" id="IPR011992">
    <property type="entry name" value="EF-hand-dom_pair"/>
</dbReference>
<dbReference type="GO" id="GO:0016301">
    <property type="term" value="F:kinase activity"/>
    <property type="evidence" value="ECO:0007669"/>
    <property type="project" value="UniProtKB-KW"/>
</dbReference>
<reference evidence="3 4" key="1">
    <citation type="journal article" date="2019" name="Commun. Biol.">
        <title>The bagworm genome reveals a unique fibroin gene that provides high tensile strength.</title>
        <authorList>
            <person name="Kono N."/>
            <person name="Nakamura H."/>
            <person name="Ohtoshi R."/>
            <person name="Tomita M."/>
            <person name="Numata K."/>
            <person name="Arakawa K."/>
        </authorList>
    </citation>
    <scope>NUCLEOTIDE SEQUENCE [LARGE SCALE GENOMIC DNA]</scope>
</reference>
<feature type="region of interest" description="Disordered" evidence="1">
    <location>
        <begin position="168"/>
        <end position="191"/>
    </location>
</feature>
<sequence length="272" mass="30573">MVYPLKPLPRCCPIKCDEQTIRVRQLTSDNLKETSSVSTYSDIDYEGFRWFLDTFLEVSTPDELSRHLFLSFVRRDRRPALREMAAASSAAACAAVTAHADHQVGKLNIASKIHGLAERLQQLGRSSGDSVEGGDKASRSRTGSVHPMFGVTAHPSHSAYELCVDRRTDTSPSHSQMSRNSSRKSSNSLRVNQGKIEDFRHLIRRSSTLEVHTARVSLKDIVCYLSLLEAGRPEDKLELRKASYRSRLAVQLVDVDKPVWLGLQEPIDIQRR</sequence>
<dbReference type="InterPro" id="IPR029477">
    <property type="entry name" value="DAG_kinase_typeI_N"/>
</dbReference>
<feature type="region of interest" description="Disordered" evidence="1">
    <location>
        <begin position="124"/>
        <end position="152"/>
    </location>
</feature>
<dbReference type="InterPro" id="IPR038199">
    <property type="entry name" value="DGK_typeI_N_sf"/>
</dbReference>
<dbReference type="OrthoDB" id="242257at2759"/>
<name>A0A4C1Z103_EUMVA</name>
<feature type="domain" description="Diacylglycerol kinase type I N-terminal" evidence="2">
    <location>
        <begin position="41"/>
        <end position="232"/>
    </location>
</feature>
<dbReference type="Pfam" id="PF14513">
    <property type="entry name" value="DAG_kinase_N"/>
    <property type="match status" value="1"/>
</dbReference>
<dbReference type="AlphaFoldDB" id="A0A4C1Z103"/>
<dbReference type="Proteomes" id="UP000299102">
    <property type="component" value="Unassembled WGS sequence"/>
</dbReference>
<organism evidence="3 4">
    <name type="scientific">Eumeta variegata</name>
    <name type="common">Bagworm moth</name>
    <name type="synonym">Eumeta japonica</name>
    <dbReference type="NCBI Taxonomy" id="151549"/>
    <lineage>
        <taxon>Eukaryota</taxon>
        <taxon>Metazoa</taxon>
        <taxon>Ecdysozoa</taxon>
        <taxon>Arthropoda</taxon>
        <taxon>Hexapoda</taxon>
        <taxon>Insecta</taxon>
        <taxon>Pterygota</taxon>
        <taxon>Neoptera</taxon>
        <taxon>Endopterygota</taxon>
        <taxon>Lepidoptera</taxon>
        <taxon>Glossata</taxon>
        <taxon>Ditrysia</taxon>
        <taxon>Tineoidea</taxon>
        <taxon>Psychidae</taxon>
        <taxon>Oiketicinae</taxon>
        <taxon>Eumeta</taxon>
    </lineage>
</organism>
<dbReference type="EMBL" id="BGZK01001466">
    <property type="protein sequence ID" value="GBP80529.1"/>
    <property type="molecule type" value="Genomic_DNA"/>
</dbReference>
<gene>
    <name evidence="3" type="primary">Dgk</name>
    <name evidence="3" type="ORF">EVAR_63279_1</name>
</gene>
<keyword evidence="4" id="KW-1185">Reference proteome</keyword>
<feature type="compositionally biased region" description="Low complexity" evidence="1">
    <location>
        <begin position="171"/>
        <end position="191"/>
    </location>
</feature>
<proteinExistence type="predicted"/>
<dbReference type="SUPFAM" id="SSF47473">
    <property type="entry name" value="EF-hand"/>
    <property type="match status" value="1"/>
</dbReference>
<evidence type="ECO:0000313" key="4">
    <source>
        <dbReference type="Proteomes" id="UP000299102"/>
    </source>
</evidence>
<dbReference type="STRING" id="151549.A0A4C1Z103"/>
<evidence type="ECO:0000259" key="2">
    <source>
        <dbReference type="Pfam" id="PF14513"/>
    </source>
</evidence>